<feature type="domain" description="CBM20" evidence="1">
    <location>
        <begin position="7"/>
        <end position="96"/>
    </location>
</feature>
<organism evidence="2 3">
    <name type="scientific">Ancylostoma duodenale</name>
    <dbReference type="NCBI Taxonomy" id="51022"/>
    <lineage>
        <taxon>Eukaryota</taxon>
        <taxon>Metazoa</taxon>
        <taxon>Ecdysozoa</taxon>
        <taxon>Nematoda</taxon>
        <taxon>Chromadorea</taxon>
        <taxon>Rhabditida</taxon>
        <taxon>Rhabditina</taxon>
        <taxon>Rhabditomorpha</taxon>
        <taxon>Strongyloidea</taxon>
        <taxon>Ancylostomatidae</taxon>
        <taxon>Ancylostomatinae</taxon>
        <taxon>Ancylostoma</taxon>
    </lineage>
</organism>
<dbReference type="Pfam" id="PF00686">
    <property type="entry name" value="CBM_20"/>
    <property type="match status" value="1"/>
</dbReference>
<dbReference type="Gene3D" id="2.60.40.10">
    <property type="entry name" value="Immunoglobulins"/>
    <property type="match status" value="1"/>
</dbReference>
<dbReference type="EMBL" id="KN726641">
    <property type="protein sequence ID" value="KIH67579.1"/>
    <property type="molecule type" value="Genomic_DNA"/>
</dbReference>
<dbReference type="InterPro" id="IPR013784">
    <property type="entry name" value="Carb-bd-like_fold"/>
</dbReference>
<name>A0A0C2H7M8_9BILA</name>
<sequence length="103" mass="11337">MTGSPATTRVCFAVDVEDLGPSDFVLVTGSTVSLGQWDPLKAMTLTQDAARPTRWRGFVDTTDELVRFRYFVGYFLCGEQGQRLIIGEAVSHSVTIVQNPPIK</sequence>
<evidence type="ECO:0000313" key="2">
    <source>
        <dbReference type="EMBL" id="KIH67579.1"/>
    </source>
</evidence>
<dbReference type="InterPro" id="IPR013783">
    <property type="entry name" value="Ig-like_fold"/>
</dbReference>
<reference evidence="2 3" key="1">
    <citation type="submission" date="2013-12" db="EMBL/GenBank/DDBJ databases">
        <title>Draft genome of the parsitic nematode Ancylostoma duodenale.</title>
        <authorList>
            <person name="Mitreva M."/>
        </authorList>
    </citation>
    <scope>NUCLEOTIDE SEQUENCE [LARGE SCALE GENOMIC DNA]</scope>
    <source>
        <strain evidence="2 3">Zhejiang</strain>
    </source>
</reference>
<dbReference type="SUPFAM" id="SSF49452">
    <property type="entry name" value="Starch-binding domain-like"/>
    <property type="match status" value="1"/>
</dbReference>
<keyword evidence="3" id="KW-1185">Reference proteome</keyword>
<evidence type="ECO:0000313" key="3">
    <source>
        <dbReference type="Proteomes" id="UP000054047"/>
    </source>
</evidence>
<dbReference type="OrthoDB" id="5825722at2759"/>
<protein>
    <recommendedName>
        <fullName evidence="1">CBM20 domain-containing protein</fullName>
    </recommendedName>
</protein>
<evidence type="ECO:0000259" key="1">
    <source>
        <dbReference type="SMART" id="SM01065"/>
    </source>
</evidence>
<dbReference type="GO" id="GO:2001070">
    <property type="term" value="F:starch binding"/>
    <property type="evidence" value="ECO:0007669"/>
    <property type="project" value="InterPro"/>
</dbReference>
<dbReference type="Proteomes" id="UP000054047">
    <property type="component" value="Unassembled WGS sequence"/>
</dbReference>
<gene>
    <name evidence="2" type="ORF">ANCDUO_02092</name>
</gene>
<dbReference type="InterPro" id="IPR002044">
    <property type="entry name" value="CBM20"/>
</dbReference>
<proteinExistence type="predicted"/>
<accession>A0A0C2H7M8</accession>
<dbReference type="SMART" id="SM01065">
    <property type="entry name" value="CBM_2"/>
    <property type="match status" value="1"/>
</dbReference>
<dbReference type="AlphaFoldDB" id="A0A0C2H7M8"/>